<feature type="domain" description="EamA" evidence="3">
    <location>
        <begin position="146"/>
        <end position="277"/>
    </location>
</feature>
<feature type="transmembrane region" description="Helical" evidence="2">
    <location>
        <begin position="64"/>
        <end position="82"/>
    </location>
</feature>
<dbReference type="InterPro" id="IPR037185">
    <property type="entry name" value="EmrE-like"/>
</dbReference>
<reference evidence="5" key="1">
    <citation type="submission" date="2016-11" db="EMBL/GenBank/DDBJ databases">
        <authorList>
            <person name="Varghese N."/>
            <person name="Submissions S."/>
        </authorList>
    </citation>
    <scope>NUCLEOTIDE SEQUENCE [LARGE SCALE GENOMIC DNA]</scope>
    <source>
        <strain evidence="5">DSM 10349</strain>
    </source>
</reference>
<feature type="domain" description="EamA" evidence="3">
    <location>
        <begin position="4"/>
        <end position="135"/>
    </location>
</feature>
<dbReference type="SUPFAM" id="SSF103481">
    <property type="entry name" value="Multidrug resistance efflux transporter EmrE"/>
    <property type="match status" value="2"/>
</dbReference>
<feature type="transmembrane region" description="Helical" evidence="2">
    <location>
        <begin position="121"/>
        <end position="139"/>
    </location>
</feature>
<feature type="transmembrane region" description="Helical" evidence="2">
    <location>
        <begin position="206"/>
        <end position="226"/>
    </location>
</feature>
<dbReference type="PANTHER" id="PTHR22911:SF102">
    <property type="entry name" value="MEMBRANE PROTEIN"/>
    <property type="match status" value="1"/>
</dbReference>
<dbReference type="PANTHER" id="PTHR22911">
    <property type="entry name" value="ACYL-MALONYL CONDENSING ENZYME-RELATED"/>
    <property type="match status" value="1"/>
</dbReference>
<evidence type="ECO:0000313" key="5">
    <source>
        <dbReference type="Proteomes" id="UP000183997"/>
    </source>
</evidence>
<keyword evidence="2" id="KW-1133">Transmembrane helix</keyword>
<name>A0A1M6UXX4_9FIRM</name>
<evidence type="ECO:0000259" key="3">
    <source>
        <dbReference type="Pfam" id="PF00892"/>
    </source>
</evidence>
<proteinExistence type="inferred from homology"/>
<organism evidence="4 5">
    <name type="scientific">Desulforamulus aeronauticus DSM 10349</name>
    <dbReference type="NCBI Taxonomy" id="1121421"/>
    <lineage>
        <taxon>Bacteria</taxon>
        <taxon>Bacillati</taxon>
        <taxon>Bacillota</taxon>
        <taxon>Clostridia</taxon>
        <taxon>Eubacteriales</taxon>
        <taxon>Peptococcaceae</taxon>
        <taxon>Desulforamulus</taxon>
    </lineage>
</organism>
<sequence length="288" mass="31714">MKKAYFKYILALLLFGFNGVVVSHITLASYEIVFLRTVIGSLLLLAIVLLSREKFTFWQHKRQFLFLAISAIAMGASGLFLYEAYNQIGVGIASLAYYCGPVIVMVLSPLLFRERLTYPKIIGFMVVLCGILFVNGQAFQEGKTAWGLFCGGMSALMYALMIIFNKKAKNITGLENSTLQLTISFLPVAVFCWVKQGLLIQIPGEAWIWVLLLGVLNTGIGCYLYFSSIDSLPVQTVSICGYLEPLTAVVSSAIFLQETMNTLQICGAIMIIGGAIIGECFLNKKAQM</sequence>
<feature type="transmembrane region" description="Helical" evidence="2">
    <location>
        <begin position="262"/>
        <end position="282"/>
    </location>
</feature>
<feature type="transmembrane region" description="Helical" evidence="2">
    <location>
        <begin position="33"/>
        <end position="52"/>
    </location>
</feature>
<protein>
    <submittedName>
        <fullName evidence="4">EamA domain-containing membrane protein RarD</fullName>
    </submittedName>
</protein>
<feature type="transmembrane region" description="Helical" evidence="2">
    <location>
        <begin position="145"/>
        <end position="165"/>
    </location>
</feature>
<accession>A0A1M6UXX4</accession>
<gene>
    <name evidence="4" type="ORF">SAMN02745123_02969</name>
</gene>
<dbReference type="STRING" id="1121421.SAMN02745123_02969"/>
<evidence type="ECO:0000313" key="4">
    <source>
        <dbReference type="EMBL" id="SHK73971.1"/>
    </source>
</evidence>
<dbReference type="GO" id="GO:0016020">
    <property type="term" value="C:membrane"/>
    <property type="evidence" value="ECO:0007669"/>
    <property type="project" value="InterPro"/>
</dbReference>
<dbReference type="Proteomes" id="UP000183997">
    <property type="component" value="Unassembled WGS sequence"/>
</dbReference>
<comment type="similarity">
    <text evidence="1">Belongs to the EamA transporter family.</text>
</comment>
<keyword evidence="2" id="KW-0812">Transmembrane</keyword>
<feature type="transmembrane region" description="Helical" evidence="2">
    <location>
        <begin position="88"/>
        <end position="112"/>
    </location>
</feature>
<dbReference type="OrthoDB" id="9814238at2"/>
<evidence type="ECO:0000256" key="2">
    <source>
        <dbReference type="SAM" id="Phobius"/>
    </source>
</evidence>
<dbReference type="Pfam" id="PF00892">
    <property type="entry name" value="EamA"/>
    <property type="match status" value="2"/>
</dbReference>
<evidence type="ECO:0000256" key="1">
    <source>
        <dbReference type="ARBA" id="ARBA00007362"/>
    </source>
</evidence>
<dbReference type="Gene3D" id="1.10.3730.20">
    <property type="match status" value="1"/>
</dbReference>
<dbReference type="EMBL" id="FRAR01000022">
    <property type="protein sequence ID" value="SHK73971.1"/>
    <property type="molecule type" value="Genomic_DNA"/>
</dbReference>
<dbReference type="InterPro" id="IPR000620">
    <property type="entry name" value="EamA_dom"/>
</dbReference>
<dbReference type="AlphaFoldDB" id="A0A1M6UXX4"/>
<keyword evidence="5" id="KW-1185">Reference proteome</keyword>
<dbReference type="RefSeq" id="WP_072915909.1">
    <property type="nucleotide sequence ID" value="NZ_FRAR01000022.1"/>
</dbReference>
<keyword evidence="2" id="KW-0472">Membrane</keyword>